<evidence type="ECO:0000313" key="2">
    <source>
        <dbReference type="EMBL" id="KAK8008403.1"/>
    </source>
</evidence>
<comment type="caution">
    <text evidence="2">The sequence shown here is derived from an EMBL/GenBank/DDBJ whole genome shotgun (WGS) entry which is preliminary data.</text>
</comment>
<name>A0ABR1RDV1_9PEZI</name>
<keyword evidence="3" id="KW-1185">Reference proteome</keyword>
<accession>A0ABR1RDV1</accession>
<feature type="compositionally biased region" description="Basic and acidic residues" evidence="1">
    <location>
        <begin position="130"/>
        <end position="146"/>
    </location>
</feature>
<reference evidence="2 3" key="1">
    <citation type="submission" date="2023-01" db="EMBL/GenBank/DDBJ databases">
        <title>Analysis of 21 Apiospora genomes using comparative genomics revels a genus with tremendous synthesis potential of carbohydrate active enzymes and secondary metabolites.</title>
        <authorList>
            <person name="Sorensen T."/>
        </authorList>
    </citation>
    <scope>NUCLEOTIDE SEQUENCE [LARGE SCALE GENOMIC DNA]</scope>
    <source>
        <strain evidence="2 3">CBS 20057</strain>
    </source>
</reference>
<evidence type="ECO:0000256" key="1">
    <source>
        <dbReference type="SAM" id="MobiDB-lite"/>
    </source>
</evidence>
<gene>
    <name evidence="2" type="ORF">PG991_010954</name>
</gene>
<feature type="region of interest" description="Disordered" evidence="1">
    <location>
        <begin position="109"/>
        <end position="157"/>
    </location>
</feature>
<dbReference type="Proteomes" id="UP001396898">
    <property type="component" value="Unassembled WGS sequence"/>
</dbReference>
<dbReference type="EMBL" id="JAQQWI010000016">
    <property type="protein sequence ID" value="KAK8008403.1"/>
    <property type="molecule type" value="Genomic_DNA"/>
</dbReference>
<sequence length="230" mass="25518">MCEIVQEQPTIGVLLDWGAGRQFVSSREHAHKSENDVAEKEEACNRSESAYCLSFSCHDNGGQVRLRAINVFAAAATTATAGPATPASATARVLRRILRRLEPEVVVGDISQNPSRLQEEQRIDQQGNGGHHDARERRMSREAGEGREEEQAEPDKAEDGLSMFKILVLMVVDLVGRVSDLCRLETTYENDLHGEELDFLLRSHPRTNGKGNEERVKAASQHARYGTHFG</sequence>
<protein>
    <submittedName>
        <fullName evidence="2">Uncharacterized protein</fullName>
    </submittedName>
</protein>
<proteinExistence type="predicted"/>
<evidence type="ECO:0000313" key="3">
    <source>
        <dbReference type="Proteomes" id="UP001396898"/>
    </source>
</evidence>
<feature type="region of interest" description="Disordered" evidence="1">
    <location>
        <begin position="206"/>
        <end position="230"/>
    </location>
</feature>
<organism evidence="2 3">
    <name type="scientific">Apiospora marii</name>
    <dbReference type="NCBI Taxonomy" id="335849"/>
    <lineage>
        <taxon>Eukaryota</taxon>
        <taxon>Fungi</taxon>
        <taxon>Dikarya</taxon>
        <taxon>Ascomycota</taxon>
        <taxon>Pezizomycotina</taxon>
        <taxon>Sordariomycetes</taxon>
        <taxon>Xylariomycetidae</taxon>
        <taxon>Amphisphaeriales</taxon>
        <taxon>Apiosporaceae</taxon>
        <taxon>Apiospora</taxon>
    </lineage>
</organism>